<dbReference type="AlphaFoldDB" id="A0A550CW92"/>
<keyword evidence="2" id="KW-1133">Transmembrane helix</keyword>
<accession>A0A550CW92</accession>
<evidence type="ECO:0000256" key="1">
    <source>
        <dbReference type="SAM" id="MobiDB-lite"/>
    </source>
</evidence>
<name>A0A550CW92_9AGAR</name>
<evidence type="ECO:0000313" key="4">
    <source>
        <dbReference type="Proteomes" id="UP000320762"/>
    </source>
</evidence>
<dbReference type="OrthoDB" id="2272314at2759"/>
<keyword evidence="4" id="KW-1185">Reference proteome</keyword>
<feature type="region of interest" description="Disordered" evidence="1">
    <location>
        <begin position="126"/>
        <end position="251"/>
    </location>
</feature>
<reference evidence="3 4" key="1">
    <citation type="journal article" date="2019" name="New Phytol.">
        <title>Comparative genomics reveals unique wood-decay strategies and fruiting body development in the Schizophyllaceae.</title>
        <authorList>
            <person name="Almasi E."/>
            <person name="Sahu N."/>
            <person name="Krizsan K."/>
            <person name="Balint B."/>
            <person name="Kovacs G.M."/>
            <person name="Kiss B."/>
            <person name="Cseklye J."/>
            <person name="Drula E."/>
            <person name="Henrissat B."/>
            <person name="Nagy I."/>
            <person name="Chovatia M."/>
            <person name="Adam C."/>
            <person name="LaButti K."/>
            <person name="Lipzen A."/>
            <person name="Riley R."/>
            <person name="Grigoriev I.V."/>
            <person name="Nagy L.G."/>
        </authorList>
    </citation>
    <scope>NUCLEOTIDE SEQUENCE [LARGE SCALE GENOMIC DNA]</scope>
    <source>
        <strain evidence="3 4">NL-1724</strain>
    </source>
</reference>
<comment type="caution">
    <text evidence="3">The sequence shown here is derived from an EMBL/GenBank/DDBJ whole genome shotgun (WGS) entry which is preliminary data.</text>
</comment>
<proteinExistence type="predicted"/>
<feature type="compositionally biased region" description="Basic and acidic residues" evidence="1">
    <location>
        <begin position="206"/>
        <end position="223"/>
    </location>
</feature>
<evidence type="ECO:0000313" key="3">
    <source>
        <dbReference type="EMBL" id="TRM69055.1"/>
    </source>
</evidence>
<sequence length="568" mass="64155">MNIHSDYFSFTAALLTACEFLFLFASITFAFPFFPLDFSTAIRPAPALSNTAPFTYTFHSLHQFISPNTPPHPSLPAPPHARSFHESLIFSTCRSLSTFAVQIVRSHRPSCDFILTLCSSADARRSVVPTTPTTVRQNELQSRRRTPSAGPSTLYRPPPPTIPRFIYTPPHLLRSVYPNHPGQQPFAPPHLLQSAYPNHPGQHPFADAEHARAQQRATSHEQRQNTPPARRLPHPHSVMPAPPTPQASANSLQLDTRLPPSLRHQAQQRRQHNNDQNSSPPHLSAQPFRPHRPHRTPPLPPGRRPYREVDVPYISFGSMDRECPHCRATHWTAERTKTTGSSDTSPKFARCCMHGKIQLPLAPPPPARLYRLFTAQDARGREFRQNIRQYNAALSFTSLGVHVDDSVNRTAGPYVFKIGGQLHHHVGSLMPAEGIPPRYAQLYVYDPRDALRERMTRNDNLRADTMSALQHILLLFHPYSRIYRQAYDVLSLYSHVRDISLTLCVETQTDARCYNLPTADELAAILPGNNARATEGRDIIVHLRSGRLRRVNESSPAYACLHYVLFFP</sequence>
<feature type="non-terminal residue" evidence="3">
    <location>
        <position position="568"/>
    </location>
</feature>
<evidence type="ECO:0000256" key="2">
    <source>
        <dbReference type="SAM" id="Phobius"/>
    </source>
</evidence>
<feature type="region of interest" description="Disordered" evidence="1">
    <location>
        <begin position="263"/>
        <end position="307"/>
    </location>
</feature>
<gene>
    <name evidence="3" type="ORF">BD626DRAFT_421021</name>
</gene>
<dbReference type="STRING" id="97359.A0A550CW92"/>
<dbReference type="Proteomes" id="UP000320762">
    <property type="component" value="Unassembled WGS sequence"/>
</dbReference>
<keyword evidence="2" id="KW-0472">Membrane</keyword>
<organism evidence="3 4">
    <name type="scientific">Schizophyllum amplum</name>
    <dbReference type="NCBI Taxonomy" id="97359"/>
    <lineage>
        <taxon>Eukaryota</taxon>
        <taxon>Fungi</taxon>
        <taxon>Dikarya</taxon>
        <taxon>Basidiomycota</taxon>
        <taxon>Agaricomycotina</taxon>
        <taxon>Agaricomycetes</taxon>
        <taxon>Agaricomycetidae</taxon>
        <taxon>Agaricales</taxon>
        <taxon>Schizophyllaceae</taxon>
        <taxon>Schizophyllum</taxon>
    </lineage>
</organism>
<dbReference type="EMBL" id="VDMD01000001">
    <property type="protein sequence ID" value="TRM69055.1"/>
    <property type="molecule type" value="Genomic_DNA"/>
</dbReference>
<feature type="transmembrane region" description="Helical" evidence="2">
    <location>
        <begin position="12"/>
        <end position="34"/>
    </location>
</feature>
<keyword evidence="2" id="KW-0812">Transmembrane</keyword>
<evidence type="ECO:0008006" key="5">
    <source>
        <dbReference type="Google" id="ProtNLM"/>
    </source>
</evidence>
<dbReference type="PANTHER" id="PTHR45786:SF74">
    <property type="entry name" value="ATP-DEPENDENT DNA HELICASE"/>
    <property type="match status" value="1"/>
</dbReference>
<protein>
    <recommendedName>
        <fullName evidence="5">Helitron helicase-like domain-containing protein</fullName>
    </recommendedName>
</protein>
<dbReference type="PANTHER" id="PTHR45786">
    <property type="entry name" value="DNA BINDING PROTEIN-LIKE"/>
    <property type="match status" value="1"/>
</dbReference>